<dbReference type="AlphaFoldDB" id="A0A1G7XZH6"/>
<evidence type="ECO:0000256" key="2">
    <source>
        <dbReference type="SAM" id="Phobius"/>
    </source>
</evidence>
<protein>
    <submittedName>
        <fullName evidence="3">Na+/melibiose symporter</fullName>
    </submittedName>
</protein>
<dbReference type="GO" id="GO:0008643">
    <property type="term" value="P:carbohydrate transport"/>
    <property type="evidence" value="ECO:0007669"/>
    <property type="project" value="InterPro"/>
</dbReference>
<proteinExistence type="inferred from homology"/>
<feature type="transmembrane region" description="Helical" evidence="2">
    <location>
        <begin position="78"/>
        <end position="95"/>
    </location>
</feature>
<dbReference type="EMBL" id="FNCV01000003">
    <property type="protein sequence ID" value="SDG89396.1"/>
    <property type="molecule type" value="Genomic_DNA"/>
</dbReference>
<feature type="transmembrane region" description="Helical" evidence="2">
    <location>
        <begin position="107"/>
        <end position="127"/>
    </location>
</feature>
<feature type="transmembrane region" description="Helical" evidence="2">
    <location>
        <begin position="369"/>
        <end position="387"/>
    </location>
</feature>
<gene>
    <name evidence="3" type="ORF">SAMN05421742_103142</name>
</gene>
<name>A0A1G7XZH6_9PROT</name>
<reference evidence="4" key="1">
    <citation type="submission" date="2016-10" db="EMBL/GenBank/DDBJ databases">
        <authorList>
            <person name="Varghese N."/>
            <person name="Submissions S."/>
        </authorList>
    </citation>
    <scope>NUCLEOTIDE SEQUENCE [LARGE SCALE GENOMIC DNA]</scope>
    <source>
        <strain evidence="4">930I</strain>
    </source>
</reference>
<dbReference type="InterPro" id="IPR039672">
    <property type="entry name" value="MFS_2"/>
</dbReference>
<accession>A0A1G7XZH6</accession>
<dbReference type="Proteomes" id="UP000217076">
    <property type="component" value="Unassembled WGS sequence"/>
</dbReference>
<evidence type="ECO:0000313" key="3">
    <source>
        <dbReference type="EMBL" id="SDG89396.1"/>
    </source>
</evidence>
<keyword evidence="2" id="KW-0472">Membrane</keyword>
<dbReference type="RefSeq" id="WP_092616869.1">
    <property type="nucleotide sequence ID" value="NZ_FNCV01000003.1"/>
</dbReference>
<dbReference type="PANTHER" id="PTHR11328:SF28">
    <property type="entry name" value="MAJOR FACILITATOR SUPERFAMILY DOMAIN-CONTAINING PROTEIN 12"/>
    <property type="match status" value="1"/>
</dbReference>
<feature type="transmembrane region" description="Helical" evidence="2">
    <location>
        <begin position="262"/>
        <end position="282"/>
    </location>
</feature>
<feature type="transmembrane region" description="Helical" evidence="2">
    <location>
        <begin position="289"/>
        <end position="308"/>
    </location>
</feature>
<feature type="transmembrane region" description="Helical" evidence="2">
    <location>
        <begin position="148"/>
        <end position="166"/>
    </location>
</feature>
<feature type="transmembrane region" description="Helical" evidence="2">
    <location>
        <begin position="399"/>
        <end position="421"/>
    </location>
</feature>
<feature type="transmembrane region" description="Helical" evidence="2">
    <location>
        <begin position="314"/>
        <end position="334"/>
    </location>
</feature>
<dbReference type="Gene3D" id="1.20.1250.20">
    <property type="entry name" value="MFS general substrate transporter like domains"/>
    <property type="match status" value="2"/>
</dbReference>
<feature type="transmembrane region" description="Helical" evidence="2">
    <location>
        <begin position="172"/>
        <end position="195"/>
    </location>
</feature>
<organism evidence="3 4">
    <name type="scientific">Roseospirillum parvum</name>
    <dbReference type="NCBI Taxonomy" id="83401"/>
    <lineage>
        <taxon>Bacteria</taxon>
        <taxon>Pseudomonadati</taxon>
        <taxon>Pseudomonadota</taxon>
        <taxon>Alphaproteobacteria</taxon>
        <taxon>Rhodospirillales</taxon>
        <taxon>Rhodospirillaceae</taxon>
        <taxon>Roseospirillum</taxon>
    </lineage>
</organism>
<feature type="transmembrane region" description="Helical" evidence="2">
    <location>
        <begin position="37"/>
        <end position="57"/>
    </location>
</feature>
<dbReference type="InterPro" id="IPR036259">
    <property type="entry name" value="MFS_trans_sf"/>
</dbReference>
<dbReference type="OrthoDB" id="181905at2"/>
<dbReference type="STRING" id="83401.SAMN05421742_103142"/>
<dbReference type="PANTHER" id="PTHR11328">
    <property type="entry name" value="MAJOR FACILITATOR SUPERFAMILY DOMAIN-CONTAINING PROTEIN"/>
    <property type="match status" value="1"/>
</dbReference>
<dbReference type="SUPFAM" id="SSF103473">
    <property type="entry name" value="MFS general substrate transporter"/>
    <property type="match status" value="1"/>
</dbReference>
<keyword evidence="4" id="KW-1185">Reference proteome</keyword>
<dbReference type="GO" id="GO:0005886">
    <property type="term" value="C:plasma membrane"/>
    <property type="evidence" value="ECO:0007669"/>
    <property type="project" value="TreeGrafter"/>
</dbReference>
<keyword evidence="2" id="KW-1133">Transmembrane helix</keyword>
<evidence type="ECO:0000256" key="1">
    <source>
        <dbReference type="ARBA" id="ARBA00009617"/>
    </source>
</evidence>
<comment type="similarity">
    <text evidence="1">Belongs to the sodium:galactoside symporter (TC 2.A.2) family.</text>
</comment>
<sequence length="429" mass="43911">MSLSRRALIAYALPAAPLALPTIPVLVMLPALYGQNLGVAVGAIGGALLLARVLDALSDPVAGFLSDRLTTRFGRRKPWMALGGIIAGIALVHLLDPPAGAGAGHLALWASLLFIGWTLVQVPYLAWGAEMATTARDRTRVTAARETLTLVGMVAAAALPVAVESYGLDRPAALAVTAWVAVGAGALALGGLLFAAREPAPASHATPLALSPRRVFGRLLADRPFRLLLAAWMVNGLATGIPASLFSLYVSHVLAADGLTNAWLVLLYFACGVLGMPLWVALSHRRGAGFAWIAAMLLAAAAFVWAPLLGPGDVAPFIGVCVVTGLALGADLALPPAMQAEVIQRAAEADPGGTRAASAFALWNLGTKLSLGLAAGIALGGVGLFGFNAEAADNPPRALLALAVIYAGAPIVLKGITALLVRRFARAMG</sequence>
<feature type="transmembrane region" description="Helical" evidence="2">
    <location>
        <begin position="227"/>
        <end position="250"/>
    </location>
</feature>
<keyword evidence="2" id="KW-0812">Transmembrane</keyword>
<dbReference type="Pfam" id="PF13347">
    <property type="entry name" value="MFS_2"/>
    <property type="match status" value="1"/>
</dbReference>
<evidence type="ECO:0000313" key="4">
    <source>
        <dbReference type="Proteomes" id="UP000217076"/>
    </source>
</evidence>
<dbReference type="GO" id="GO:0015293">
    <property type="term" value="F:symporter activity"/>
    <property type="evidence" value="ECO:0007669"/>
    <property type="project" value="InterPro"/>
</dbReference>